<feature type="domain" description="NmrA-like" evidence="3">
    <location>
        <begin position="6"/>
        <end position="264"/>
    </location>
</feature>
<evidence type="ECO:0000256" key="2">
    <source>
        <dbReference type="ARBA" id="ARBA00022857"/>
    </source>
</evidence>
<gene>
    <name evidence="4" type="ORF">B7463_g3385</name>
</gene>
<dbReference type="PANTHER" id="PTHR42748:SF7">
    <property type="entry name" value="NMRA LIKE REDOX SENSOR 1-RELATED"/>
    <property type="match status" value="1"/>
</dbReference>
<dbReference type="InterPro" id="IPR036291">
    <property type="entry name" value="NAD(P)-bd_dom_sf"/>
</dbReference>
<dbReference type="Pfam" id="PF05368">
    <property type="entry name" value="NmrA"/>
    <property type="match status" value="1"/>
</dbReference>
<feature type="non-terminal residue" evidence="4">
    <location>
        <position position="1"/>
    </location>
</feature>
<dbReference type="Proteomes" id="UP000258309">
    <property type="component" value="Unassembled WGS sequence"/>
</dbReference>
<dbReference type="InterPro" id="IPR008030">
    <property type="entry name" value="NmrA-like"/>
</dbReference>
<comment type="similarity">
    <text evidence="1">Belongs to the NmrA-type oxidoreductase family.</text>
</comment>
<dbReference type="InterPro" id="IPR051164">
    <property type="entry name" value="NmrA-like_oxidored"/>
</dbReference>
<name>A0A3E2HHQ5_SCYLI</name>
<dbReference type="AlphaFoldDB" id="A0A3E2HHQ5"/>
<accession>A0A3E2HHQ5</accession>
<dbReference type="Gene3D" id="3.40.50.720">
    <property type="entry name" value="NAD(P)-binding Rossmann-like Domain"/>
    <property type="match status" value="1"/>
</dbReference>
<evidence type="ECO:0000256" key="1">
    <source>
        <dbReference type="ARBA" id="ARBA00006328"/>
    </source>
</evidence>
<sequence>MKMVRLIAVTGATGNQGGSVAKLLLKYPSEYKVRAITRNAHSILAKALKDLGAEVVEADLTKPETLPAAVADCWGIFGVTNFYDAKIKDDPGSEEVQGKNLVKASFDAGVQCFIWSSLPSSAQISGGRFVSKIYEGKYHVDAYIKEIGLPASILYTGNFYENMVLRGHVTYNKVNDVIEFHHTVIKRDTKLAMLYVEKDFSGVVKAVFDKWGSRKDELNHKILYCASGRVSAGDIIACIERVTGKQCTWESLPTTGVPDRDIMYQLYNEMGMYGNKELPDENILALGVKVHSVDDFVVERLLPHLGLEASKSRSG</sequence>
<dbReference type="OMA" id="AQANNGW"/>
<feature type="non-terminal residue" evidence="4">
    <location>
        <position position="315"/>
    </location>
</feature>
<dbReference type="OrthoDB" id="3358371at2759"/>
<dbReference type="STRING" id="5539.A0A3E2HHQ5"/>
<organism evidence="4 5">
    <name type="scientific">Scytalidium lignicola</name>
    <name type="common">Hyphomycete</name>
    <dbReference type="NCBI Taxonomy" id="5539"/>
    <lineage>
        <taxon>Eukaryota</taxon>
        <taxon>Fungi</taxon>
        <taxon>Dikarya</taxon>
        <taxon>Ascomycota</taxon>
        <taxon>Pezizomycotina</taxon>
        <taxon>Leotiomycetes</taxon>
        <taxon>Leotiomycetes incertae sedis</taxon>
        <taxon>Scytalidium</taxon>
    </lineage>
</organism>
<keyword evidence="2" id="KW-0521">NADP</keyword>
<keyword evidence="5" id="KW-1185">Reference proteome</keyword>
<evidence type="ECO:0000259" key="3">
    <source>
        <dbReference type="Pfam" id="PF05368"/>
    </source>
</evidence>
<dbReference type="EMBL" id="NCSJ02000044">
    <property type="protein sequence ID" value="RFU32956.1"/>
    <property type="molecule type" value="Genomic_DNA"/>
</dbReference>
<dbReference type="SUPFAM" id="SSF51735">
    <property type="entry name" value="NAD(P)-binding Rossmann-fold domains"/>
    <property type="match status" value="1"/>
</dbReference>
<proteinExistence type="inferred from homology"/>
<evidence type="ECO:0000313" key="4">
    <source>
        <dbReference type="EMBL" id="RFU32956.1"/>
    </source>
</evidence>
<dbReference type="Gene3D" id="3.90.25.10">
    <property type="entry name" value="UDP-galactose 4-epimerase, domain 1"/>
    <property type="match status" value="1"/>
</dbReference>
<evidence type="ECO:0000313" key="5">
    <source>
        <dbReference type="Proteomes" id="UP000258309"/>
    </source>
</evidence>
<reference evidence="4 5" key="1">
    <citation type="submission" date="2018-05" db="EMBL/GenBank/DDBJ databases">
        <title>Draft genome sequence of Scytalidium lignicola DSM 105466, a ubiquitous saprotrophic fungus.</title>
        <authorList>
            <person name="Buettner E."/>
            <person name="Gebauer A.M."/>
            <person name="Hofrichter M."/>
            <person name="Liers C."/>
            <person name="Kellner H."/>
        </authorList>
    </citation>
    <scope>NUCLEOTIDE SEQUENCE [LARGE SCALE GENOMIC DNA]</scope>
    <source>
        <strain evidence="4 5">DSM 105466</strain>
    </source>
</reference>
<comment type="caution">
    <text evidence="4">The sequence shown here is derived from an EMBL/GenBank/DDBJ whole genome shotgun (WGS) entry which is preliminary data.</text>
</comment>
<dbReference type="PANTHER" id="PTHR42748">
    <property type="entry name" value="NITROGEN METABOLITE REPRESSION PROTEIN NMRA FAMILY MEMBER"/>
    <property type="match status" value="1"/>
</dbReference>
<protein>
    <recommendedName>
        <fullName evidence="3">NmrA-like domain-containing protein</fullName>
    </recommendedName>
</protein>
<dbReference type="CDD" id="cd05251">
    <property type="entry name" value="NmrA_like_SDR_a"/>
    <property type="match status" value="1"/>
</dbReference>